<feature type="compositionally biased region" description="Basic and acidic residues" evidence="3">
    <location>
        <begin position="59"/>
        <end position="72"/>
    </location>
</feature>
<dbReference type="Proteomes" id="UP000515154">
    <property type="component" value="Unplaced"/>
</dbReference>
<organism evidence="5 6">
    <name type="scientific">Octopus sinensis</name>
    <name type="common">East Asian common octopus</name>
    <dbReference type="NCBI Taxonomy" id="2607531"/>
    <lineage>
        <taxon>Eukaryota</taxon>
        <taxon>Metazoa</taxon>
        <taxon>Spiralia</taxon>
        <taxon>Lophotrochozoa</taxon>
        <taxon>Mollusca</taxon>
        <taxon>Cephalopoda</taxon>
        <taxon>Coleoidea</taxon>
        <taxon>Octopodiformes</taxon>
        <taxon>Octopoda</taxon>
        <taxon>Incirrata</taxon>
        <taxon>Octopodidae</taxon>
        <taxon>Octopus</taxon>
    </lineage>
</organism>
<dbReference type="RefSeq" id="XP_029654599.1">
    <property type="nucleotide sequence ID" value="XM_029798739.1"/>
</dbReference>
<dbReference type="PANTHER" id="PTHR19305">
    <property type="entry name" value="SYNAPTOSOMAL ASSOCIATED PROTEIN"/>
    <property type="match status" value="1"/>
</dbReference>
<dbReference type="AlphaFoldDB" id="A0A6P7TQT7"/>
<sequence>MSPVNPFLEDSDDEYSFGNQNQAKAESKRSNLLNEAKTISQRKLESTQRQLSRQGEQLRNIDSKLESMEENLKDSQKNIDGMGSFFRSLFSFKKSAPSVSPVRKESEKPLTQTGVTHSVVEETGDLDSNVGLISSGVSRLRGLALGLNEEIEQQNKQLDKINNRSAMVNHQLSTQETKIKKLMK</sequence>
<protein>
    <submittedName>
        <fullName evidence="6">Synaptosomal-associated protein 25-A-like</fullName>
    </submittedName>
</protein>
<feature type="domain" description="T-SNARE coiled-coil homology" evidence="4">
    <location>
        <begin position="50"/>
        <end position="82"/>
    </location>
</feature>
<dbReference type="PANTHER" id="PTHR19305:SF9">
    <property type="entry name" value="SYNAPTOSOMAL-ASSOCIATED PROTEIN 29"/>
    <property type="match status" value="1"/>
</dbReference>
<dbReference type="GO" id="GO:0019905">
    <property type="term" value="F:syntaxin binding"/>
    <property type="evidence" value="ECO:0007669"/>
    <property type="project" value="TreeGrafter"/>
</dbReference>
<dbReference type="GO" id="GO:0098793">
    <property type="term" value="C:presynapse"/>
    <property type="evidence" value="ECO:0007669"/>
    <property type="project" value="GOC"/>
</dbReference>
<evidence type="ECO:0000313" key="5">
    <source>
        <dbReference type="Proteomes" id="UP000515154"/>
    </source>
</evidence>
<dbReference type="GO" id="GO:0031201">
    <property type="term" value="C:SNARE complex"/>
    <property type="evidence" value="ECO:0007669"/>
    <property type="project" value="TreeGrafter"/>
</dbReference>
<dbReference type="GO" id="GO:0031629">
    <property type="term" value="P:synaptic vesicle fusion to presynaptic active zone membrane"/>
    <property type="evidence" value="ECO:0007669"/>
    <property type="project" value="TreeGrafter"/>
</dbReference>
<dbReference type="PROSITE" id="PS50192">
    <property type="entry name" value="T_SNARE"/>
    <property type="match status" value="2"/>
</dbReference>
<proteinExistence type="inferred from homology"/>
<feature type="region of interest" description="Disordered" evidence="3">
    <location>
        <begin position="1"/>
        <end position="72"/>
    </location>
</feature>
<dbReference type="GO" id="GO:0005484">
    <property type="term" value="F:SNAP receptor activity"/>
    <property type="evidence" value="ECO:0007669"/>
    <property type="project" value="TreeGrafter"/>
</dbReference>
<dbReference type="Gene3D" id="1.20.5.110">
    <property type="match status" value="2"/>
</dbReference>
<dbReference type="GO" id="GO:0005886">
    <property type="term" value="C:plasma membrane"/>
    <property type="evidence" value="ECO:0007669"/>
    <property type="project" value="TreeGrafter"/>
</dbReference>
<feature type="coiled-coil region" evidence="2">
    <location>
        <begin position="137"/>
        <end position="171"/>
    </location>
</feature>
<keyword evidence="5" id="KW-1185">Reference proteome</keyword>
<evidence type="ECO:0000256" key="1">
    <source>
        <dbReference type="ARBA" id="ARBA00009480"/>
    </source>
</evidence>
<gene>
    <name evidence="6" type="primary">LOC115228067</name>
</gene>
<dbReference type="KEGG" id="osn:115228067"/>
<feature type="compositionally biased region" description="Polar residues" evidence="3">
    <location>
        <begin position="17"/>
        <end position="57"/>
    </location>
</feature>
<evidence type="ECO:0000256" key="3">
    <source>
        <dbReference type="SAM" id="MobiDB-lite"/>
    </source>
</evidence>
<accession>A0A6P7TQT7</accession>
<evidence type="ECO:0000313" key="6">
    <source>
        <dbReference type="RefSeq" id="XP_029654599.1"/>
    </source>
</evidence>
<evidence type="ECO:0000259" key="4">
    <source>
        <dbReference type="PROSITE" id="PS50192"/>
    </source>
</evidence>
<dbReference type="SUPFAM" id="SSF58038">
    <property type="entry name" value="SNARE fusion complex"/>
    <property type="match status" value="2"/>
</dbReference>
<dbReference type="InterPro" id="IPR000727">
    <property type="entry name" value="T_SNARE_dom"/>
</dbReference>
<keyword evidence="2" id="KW-0175">Coiled coil</keyword>
<reference evidence="6" key="1">
    <citation type="submission" date="2025-08" db="UniProtKB">
        <authorList>
            <consortium name="RefSeq"/>
        </authorList>
    </citation>
    <scope>IDENTIFICATION</scope>
</reference>
<name>A0A6P7TQT7_9MOLL</name>
<feature type="domain" description="T-SNARE coiled-coil homology" evidence="4">
    <location>
        <begin position="127"/>
        <end position="182"/>
    </location>
</feature>
<evidence type="ECO:0000256" key="2">
    <source>
        <dbReference type="SAM" id="Coils"/>
    </source>
</evidence>
<dbReference type="GO" id="GO:0016082">
    <property type="term" value="P:synaptic vesicle priming"/>
    <property type="evidence" value="ECO:0007669"/>
    <property type="project" value="TreeGrafter"/>
</dbReference>
<comment type="similarity">
    <text evidence="1">Belongs to the SNAP-25 family.</text>
</comment>